<dbReference type="InterPro" id="IPR016186">
    <property type="entry name" value="C-type_lectin-like/link_sf"/>
</dbReference>
<dbReference type="eggNOG" id="KOG4297">
    <property type="taxonomic scope" value="Eukaryota"/>
</dbReference>
<sequence length="62" mass="7075">MAQTSTCFILLSCLTFLSLSQGEEIHTELPKARISCPEGTNAYRSYCYFFNEDLETWTNAEV</sequence>
<dbReference type="AlphaFoldDB" id="H0Y1E3"/>
<protein>
    <submittedName>
        <fullName evidence="2">Uncharacterized protein</fullName>
    </submittedName>
</protein>
<evidence type="ECO:0000313" key="3">
    <source>
        <dbReference type="Proteomes" id="UP000005225"/>
    </source>
</evidence>
<dbReference type="Gene3D" id="3.10.100.10">
    <property type="entry name" value="Mannose-Binding Protein A, subunit A"/>
    <property type="match status" value="1"/>
</dbReference>
<reference evidence="2" key="3">
    <citation type="submission" date="2025-09" db="UniProtKB">
        <authorList>
            <consortium name="Ensembl"/>
        </authorList>
    </citation>
    <scope>IDENTIFICATION</scope>
</reference>
<organism evidence="2 3">
    <name type="scientific">Otolemur garnettii</name>
    <name type="common">Small-eared galago</name>
    <name type="synonym">Garnett's greater bushbaby</name>
    <dbReference type="NCBI Taxonomy" id="30611"/>
    <lineage>
        <taxon>Eukaryota</taxon>
        <taxon>Metazoa</taxon>
        <taxon>Chordata</taxon>
        <taxon>Craniata</taxon>
        <taxon>Vertebrata</taxon>
        <taxon>Euteleostomi</taxon>
        <taxon>Mammalia</taxon>
        <taxon>Eutheria</taxon>
        <taxon>Euarchontoglires</taxon>
        <taxon>Primates</taxon>
        <taxon>Strepsirrhini</taxon>
        <taxon>Lorisiformes</taxon>
        <taxon>Galagidae</taxon>
        <taxon>Otolemur</taxon>
    </lineage>
</organism>
<dbReference type="EMBL" id="AAQR03196907">
    <property type="status" value="NOT_ANNOTATED_CDS"/>
    <property type="molecule type" value="Genomic_DNA"/>
</dbReference>
<keyword evidence="3" id="KW-1185">Reference proteome</keyword>
<dbReference type="GeneTree" id="ENSGT00940000162393"/>
<reference evidence="2" key="2">
    <citation type="submission" date="2025-08" db="UniProtKB">
        <authorList>
            <consortium name="Ensembl"/>
        </authorList>
    </citation>
    <scope>IDENTIFICATION</scope>
</reference>
<keyword evidence="1" id="KW-0732">Signal</keyword>
<evidence type="ECO:0000313" key="2">
    <source>
        <dbReference type="Ensembl" id="ENSOGAP00000022186.1"/>
    </source>
</evidence>
<dbReference type="InterPro" id="IPR016187">
    <property type="entry name" value="CTDL_fold"/>
</dbReference>
<feature type="signal peptide" evidence="1">
    <location>
        <begin position="1"/>
        <end position="22"/>
    </location>
</feature>
<dbReference type="PRINTS" id="PR01504">
    <property type="entry name" value="PNCREATITSAP"/>
</dbReference>
<proteinExistence type="predicted"/>
<dbReference type="Ensembl" id="ENSOGAT00000034111.1">
    <property type="protein sequence ID" value="ENSOGAP00000022186.1"/>
    <property type="gene ID" value="ENSOGAG00000030488.1"/>
</dbReference>
<reference evidence="3" key="1">
    <citation type="submission" date="2011-03" db="EMBL/GenBank/DDBJ databases">
        <title>Version 3 of the genome sequence of Otolemur garnettii (Bushbaby).</title>
        <authorList>
            <consortium name="The Broad Institute Genome Sequencing Platform"/>
            <person name="Di Palma F."/>
            <person name="Johnson J."/>
            <person name="Lander E.S."/>
            <person name="Lindblad-Toh K."/>
            <person name="Jaffe D.B."/>
            <person name="Gnerre S."/>
            <person name="MacCallum I."/>
            <person name="Przybylski D."/>
            <person name="Ribeiro F.J."/>
            <person name="Burton J.N."/>
            <person name="Walker B.J."/>
            <person name="Sharpe T."/>
            <person name="Hall G."/>
        </authorList>
    </citation>
    <scope>NUCLEOTIDE SEQUENCE [LARGE SCALE GENOMIC DNA]</scope>
</reference>
<dbReference type="SUPFAM" id="SSF56436">
    <property type="entry name" value="C-type lectin-like"/>
    <property type="match status" value="1"/>
</dbReference>
<evidence type="ECO:0000256" key="1">
    <source>
        <dbReference type="SAM" id="SignalP"/>
    </source>
</evidence>
<accession>H0Y1E3</accession>
<dbReference type="InParanoid" id="H0Y1E3"/>
<name>H0Y1E3_OTOGA</name>
<dbReference type="HOGENOM" id="CLU_3019639_0_0_1"/>
<dbReference type="STRING" id="30611.ENSOGAP00000022186"/>
<feature type="chain" id="PRO_5003546566" evidence="1">
    <location>
        <begin position="23"/>
        <end position="62"/>
    </location>
</feature>
<dbReference type="Proteomes" id="UP000005225">
    <property type="component" value="Unassembled WGS sequence"/>
</dbReference>